<dbReference type="OrthoDB" id="9807137at2"/>
<dbReference type="PANTHER" id="PTHR42695:SF5">
    <property type="entry name" value="GLUTAMINE AMIDOTRANSFERASE YLR126C-RELATED"/>
    <property type="match status" value="1"/>
</dbReference>
<organism evidence="2 3">
    <name type="scientific">Terribacillus saccharophilus</name>
    <dbReference type="NCBI Taxonomy" id="361277"/>
    <lineage>
        <taxon>Bacteria</taxon>
        <taxon>Bacillati</taxon>
        <taxon>Bacillota</taxon>
        <taxon>Bacilli</taxon>
        <taxon>Bacillales</taxon>
        <taxon>Bacillaceae</taxon>
        <taxon>Terribacillus</taxon>
    </lineage>
</organism>
<dbReference type="GO" id="GO:0016740">
    <property type="term" value="F:transferase activity"/>
    <property type="evidence" value="ECO:0007669"/>
    <property type="project" value="UniProtKB-KW"/>
</dbReference>
<dbReference type="CDD" id="cd01741">
    <property type="entry name" value="GATase1_1"/>
    <property type="match status" value="1"/>
</dbReference>
<dbReference type="GeneID" id="34221992"/>
<proteinExistence type="predicted"/>
<dbReference type="SUPFAM" id="SSF52317">
    <property type="entry name" value="Class I glutamine amidotransferase-like"/>
    <property type="match status" value="1"/>
</dbReference>
<sequence length="227" mass="26015">MMIDVLQHVPFEDLAAIKEWGEERNHSFRVHHLYENAILPEAKDITLLIILGGPMSANDTDRWIEEERTLIRQLIEQQKPVFGICLGAQQIAKALGATVFQGEQKEVGWYPIQTATNHFPFIPDKMTVFHWHGEQFSLPHGATRLFGNEVCENQGFIYRDNVIGLQFHFETTRESMEKLIVHDKDYLDDSAFVQSEEVMKAAVLPAENVDVLYRLLDHLVQTASEAV</sequence>
<dbReference type="GO" id="GO:0005829">
    <property type="term" value="C:cytosol"/>
    <property type="evidence" value="ECO:0007669"/>
    <property type="project" value="TreeGrafter"/>
</dbReference>
<dbReference type="AlphaFoldDB" id="A0A075LIM1"/>
<dbReference type="HOGENOM" id="CLU_054974_3_3_9"/>
<keyword evidence="2" id="KW-0315">Glutamine amidotransferase</keyword>
<dbReference type="InterPro" id="IPR017926">
    <property type="entry name" value="GATASE"/>
</dbReference>
<name>A0A075LIM1_9BACI</name>
<gene>
    <name evidence="2" type="ORF">GZ22_03355</name>
</gene>
<protein>
    <submittedName>
        <fullName evidence="2">Glutamine amidotransferase</fullName>
    </submittedName>
</protein>
<evidence type="ECO:0000259" key="1">
    <source>
        <dbReference type="Pfam" id="PF00117"/>
    </source>
</evidence>
<dbReference type="Proteomes" id="UP000027980">
    <property type="component" value="Chromosome"/>
</dbReference>
<evidence type="ECO:0000313" key="2">
    <source>
        <dbReference type="EMBL" id="AIF65777.1"/>
    </source>
</evidence>
<dbReference type="PANTHER" id="PTHR42695">
    <property type="entry name" value="GLUTAMINE AMIDOTRANSFERASE YLR126C-RELATED"/>
    <property type="match status" value="1"/>
</dbReference>
<dbReference type="InterPro" id="IPR044992">
    <property type="entry name" value="ChyE-like"/>
</dbReference>
<dbReference type="Gene3D" id="3.40.50.880">
    <property type="match status" value="1"/>
</dbReference>
<accession>A0A075LIM1</accession>
<feature type="domain" description="Glutamine amidotransferase" evidence="1">
    <location>
        <begin position="23"/>
        <end position="182"/>
    </location>
</feature>
<dbReference type="EMBL" id="CP008876">
    <property type="protein sequence ID" value="AIF65777.1"/>
    <property type="molecule type" value="Genomic_DNA"/>
</dbReference>
<reference evidence="2 3" key="1">
    <citation type="submission" date="2014-07" db="EMBL/GenBank/DDBJ databases">
        <title>Complete genome sequence of a moderately halophilic bacterium Terribacillus aidingensis MP602, isolated from Cryptomeria fortunei in Tianmu mountain in China.</title>
        <authorList>
            <person name="Wang Y."/>
            <person name="Lu P."/>
            <person name="Zhang L."/>
        </authorList>
    </citation>
    <scope>NUCLEOTIDE SEQUENCE [LARGE SCALE GENOMIC DNA]</scope>
    <source>
        <strain evidence="2 3">MP602</strain>
    </source>
</reference>
<evidence type="ECO:0000313" key="3">
    <source>
        <dbReference type="Proteomes" id="UP000027980"/>
    </source>
</evidence>
<dbReference type="PROSITE" id="PS51273">
    <property type="entry name" value="GATASE_TYPE_1"/>
    <property type="match status" value="1"/>
</dbReference>
<dbReference type="KEGG" id="tap:GZ22_03355"/>
<dbReference type="InterPro" id="IPR029062">
    <property type="entry name" value="Class_I_gatase-like"/>
</dbReference>
<dbReference type="FunFam" id="3.40.50.880:FF:000033">
    <property type="entry name" value="Glutamine amidotransferase class-I"/>
    <property type="match status" value="1"/>
</dbReference>
<dbReference type="RefSeq" id="WP_038558601.1">
    <property type="nucleotide sequence ID" value="NZ_CP008876.1"/>
</dbReference>
<dbReference type="Pfam" id="PF00117">
    <property type="entry name" value="GATase"/>
    <property type="match status" value="1"/>
</dbReference>